<comment type="caution">
    <text evidence="2">The sequence shown here is derived from an EMBL/GenBank/DDBJ whole genome shotgun (WGS) entry which is preliminary data.</text>
</comment>
<accession>A0ABW6Y0K2</accession>
<evidence type="ECO:0000313" key="2">
    <source>
        <dbReference type="EMBL" id="MFF5923305.1"/>
    </source>
</evidence>
<evidence type="ECO:0000313" key="3">
    <source>
        <dbReference type="Proteomes" id="UP001602370"/>
    </source>
</evidence>
<dbReference type="Proteomes" id="UP001602370">
    <property type="component" value="Unassembled WGS sequence"/>
</dbReference>
<dbReference type="EMBL" id="JBIBDZ010000013">
    <property type="protein sequence ID" value="MFF5923305.1"/>
    <property type="molecule type" value="Genomic_DNA"/>
</dbReference>
<organism evidence="2 3">
    <name type="scientific">Streptomyces flavochromogenes</name>
    <dbReference type="NCBI Taxonomy" id="68199"/>
    <lineage>
        <taxon>Bacteria</taxon>
        <taxon>Bacillati</taxon>
        <taxon>Actinomycetota</taxon>
        <taxon>Actinomycetes</taxon>
        <taxon>Kitasatosporales</taxon>
        <taxon>Streptomycetaceae</taxon>
        <taxon>Streptomyces</taxon>
    </lineage>
</organism>
<feature type="region of interest" description="Disordered" evidence="1">
    <location>
        <begin position="1"/>
        <end position="21"/>
    </location>
</feature>
<sequence>MTVGESHTTLSGTGDGPEDVAPAVHVHIERIEVVRHEPAPPSTPTRRPLPRVDLDAYLTRRREDR</sequence>
<name>A0ABW6Y0K2_9ACTN</name>
<keyword evidence="3" id="KW-1185">Reference proteome</keyword>
<feature type="compositionally biased region" description="Polar residues" evidence="1">
    <location>
        <begin position="1"/>
        <end position="12"/>
    </location>
</feature>
<feature type="compositionally biased region" description="Basic and acidic residues" evidence="1">
    <location>
        <begin position="50"/>
        <end position="65"/>
    </location>
</feature>
<feature type="region of interest" description="Disordered" evidence="1">
    <location>
        <begin position="35"/>
        <end position="65"/>
    </location>
</feature>
<dbReference type="RefSeq" id="WP_158710505.1">
    <property type="nucleotide sequence ID" value="NZ_JBIBDZ010000013.1"/>
</dbReference>
<reference evidence="2 3" key="1">
    <citation type="submission" date="2024-10" db="EMBL/GenBank/DDBJ databases">
        <title>The Natural Products Discovery Center: Release of the First 8490 Sequenced Strains for Exploring Actinobacteria Biosynthetic Diversity.</title>
        <authorList>
            <person name="Kalkreuter E."/>
            <person name="Kautsar S.A."/>
            <person name="Yang D."/>
            <person name="Bader C.D."/>
            <person name="Teijaro C.N."/>
            <person name="Fluegel L."/>
            <person name="Davis C.M."/>
            <person name="Simpson J.R."/>
            <person name="Lauterbach L."/>
            <person name="Steele A.D."/>
            <person name="Gui C."/>
            <person name="Meng S."/>
            <person name="Li G."/>
            <person name="Viehrig K."/>
            <person name="Ye F."/>
            <person name="Su P."/>
            <person name="Kiefer A.F."/>
            <person name="Nichols A."/>
            <person name="Cepeda A.J."/>
            <person name="Yan W."/>
            <person name="Fan B."/>
            <person name="Jiang Y."/>
            <person name="Adhikari A."/>
            <person name="Zheng C.-J."/>
            <person name="Schuster L."/>
            <person name="Cowan T.M."/>
            <person name="Smanski M.J."/>
            <person name="Chevrette M.G."/>
            <person name="De Carvalho L.P.S."/>
            <person name="Shen B."/>
        </authorList>
    </citation>
    <scope>NUCLEOTIDE SEQUENCE [LARGE SCALE GENOMIC DNA]</scope>
    <source>
        <strain evidence="2 3">NPDC012605</strain>
    </source>
</reference>
<protein>
    <submittedName>
        <fullName evidence="2">Uncharacterized protein</fullName>
    </submittedName>
</protein>
<gene>
    <name evidence="2" type="ORF">ACFY8C_34055</name>
</gene>
<evidence type="ECO:0000256" key="1">
    <source>
        <dbReference type="SAM" id="MobiDB-lite"/>
    </source>
</evidence>
<proteinExistence type="predicted"/>